<dbReference type="AlphaFoldDB" id="A0A1U7YM69"/>
<dbReference type="PANTHER" id="PTHR45714:SF39">
    <property type="entry name" value="HOMEOBOX-LEUCINE ZIPPER PROTEIN HAT14"/>
    <property type="match status" value="1"/>
</dbReference>
<accession>A0A1U7YM69</accession>
<feature type="compositionally biased region" description="Basic and acidic residues" evidence="4">
    <location>
        <begin position="111"/>
        <end position="120"/>
    </location>
</feature>
<feature type="domain" description="HD-ZIP protein N-terminal" evidence="5">
    <location>
        <begin position="53"/>
        <end position="85"/>
    </location>
</feature>
<name>A0A1U7YM69_NELNU</name>
<organism evidence="6 7">
    <name type="scientific">Nelumbo nucifera</name>
    <name type="common">Sacred lotus</name>
    <dbReference type="NCBI Taxonomy" id="4432"/>
    <lineage>
        <taxon>Eukaryota</taxon>
        <taxon>Viridiplantae</taxon>
        <taxon>Streptophyta</taxon>
        <taxon>Embryophyta</taxon>
        <taxon>Tracheophyta</taxon>
        <taxon>Spermatophyta</taxon>
        <taxon>Magnoliopsida</taxon>
        <taxon>Proteales</taxon>
        <taxon>Nelumbonaceae</taxon>
        <taxon>Nelumbo</taxon>
    </lineage>
</organism>
<dbReference type="InParanoid" id="A0A1U7YM69"/>
<dbReference type="InterPro" id="IPR050762">
    <property type="entry name" value="HD-ZIP_Homeobox_LZ_Class_II"/>
</dbReference>
<dbReference type="PANTHER" id="PTHR45714">
    <property type="entry name" value="HOMEOBOX-LEUCINE ZIPPER PROTEIN HAT14"/>
    <property type="match status" value="1"/>
</dbReference>
<dbReference type="OrthoDB" id="1939171at2759"/>
<dbReference type="eggNOG" id="KOG0483">
    <property type="taxonomic scope" value="Eukaryota"/>
</dbReference>
<dbReference type="Pfam" id="PF04618">
    <property type="entry name" value="HD-ZIP_N"/>
    <property type="match status" value="1"/>
</dbReference>
<evidence type="ECO:0000256" key="2">
    <source>
        <dbReference type="ARBA" id="ARBA00023015"/>
    </source>
</evidence>
<keyword evidence="3" id="KW-0804">Transcription</keyword>
<dbReference type="OMA" id="NDMITTV"/>
<evidence type="ECO:0000259" key="5">
    <source>
        <dbReference type="Pfam" id="PF04618"/>
    </source>
</evidence>
<keyword evidence="2" id="KW-0805">Transcription regulation</keyword>
<evidence type="ECO:0000256" key="3">
    <source>
        <dbReference type="ARBA" id="ARBA00023163"/>
    </source>
</evidence>
<dbReference type="KEGG" id="nnu:104585649"/>
<gene>
    <name evidence="7" type="primary">LOC104585649</name>
</gene>
<dbReference type="GO" id="GO:0005634">
    <property type="term" value="C:nucleus"/>
    <property type="evidence" value="ECO:0007669"/>
    <property type="project" value="UniProtKB-SubCell"/>
</dbReference>
<sequence>MELGFNLGDASNAFAFADKSHKLSAKDLGFCVGLGVGIVNGNSEAGSTGHLGATTRGFDVNRLPAAKDANDGNAVSSPNCTVSSFQMDFSIYRGGSGGNKRDAEASGNEVEAERASSRASDEEENGLTRKKLRLSKEQSTFLEESFEEHNTVNPFKLQSNITGYAMLARRPS</sequence>
<reference evidence="7" key="1">
    <citation type="submission" date="2025-08" db="UniProtKB">
        <authorList>
            <consortium name="RefSeq"/>
        </authorList>
    </citation>
    <scope>IDENTIFICATION</scope>
</reference>
<dbReference type="RefSeq" id="XP_010240902.1">
    <property type="nucleotide sequence ID" value="XM_010242600.1"/>
</dbReference>
<evidence type="ECO:0000313" key="6">
    <source>
        <dbReference type="Proteomes" id="UP000189703"/>
    </source>
</evidence>
<dbReference type="Proteomes" id="UP000189703">
    <property type="component" value="Unplaced"/>
</dbReference>
<protein>
    <submittedName>
        <fullName evidence="7">Homeobox-leucine zipper protein HOX11-like</fullName>
    </submittedName>
</protein>
<evidence type="ECO:0000313" key="7">
    <source>
        <dbReference type="RefSeq" id="XP_010240902.1"/>
    </source>
</evidence>
<evidence type="ECO:0000256" key="4">
    <source>
        <dbReference type="SAM" id="MobiDB-lite"/>
    </source>
</evidence>
<evidence type="ECO:0000256" key="1">
    <source>
        <dbReference type="ARBA" id="ARBA00004123"/>
    </source>
</evidence>
<keyword evidence="6" id="KW-1185">Reference proteome</keyword>
<comment type="subcellular location">
    <subcellularLocation>
        <location evidence="1">Nucleus</location>
    </subcellularLocation>
</comment>
<dbReference type="GeneID" id="104585649"/>
<proteinExistence type="predicted"/>
<feature type="region of interest" description="Disordered" evidence="4">
    <location>
        <begin position="96"/>
        <end position="132"/>
    </location>
</feature>
<dbReference type="InterPro" id="IPR006712">
    <property type="entry name" value="HD-ZIP_N"/>
</dbReference>